<name>A0AAN1J7H5_9BURK</name>
<evidence type="ECO:0000256" key="1">
    <source>
        <dbReference type="SAM" id="SignalP"/>
    </source>
</evidence>
<proteinExistence type="predicted"/>
<dbReference type="Gene3D" id="1.10.390.30">
    <property type="entry name" value="Peptidase M60, enhancin-like domain 3"/>
    <property type="match status" value="1"/>
</dbReference>
<dbReference type="KEGG" id="phs:C2L64_09940"/>
<dbReference type="Pfam" id="PF13402">
    <property type="entry name" value="Peptidase_M60"/>
    <property type="match status" value="1"/>
</dbReference>
<dbReference type="AlphaFoldDB" id="A0AAN1J7H5"/>
<keyword evidence="1" id="KW-0732">Signal</keyword>
<evidence type="ECO:0000313" key="3">
    <source>
        <dbReference type="EMBL" id="AUT68607.1"/>
    </source>
</evidence>
<dbReference type="GeneID" id="55528655"/>
<dbReference type="InterPro" id="IPR042279">
    <property type="entry name" value="Pep_M60_3"/>
</dbReference>
<organism evidence="3 4">
    <name type="scientific">Paraburkholderia hospita</name>
    <dbReference type="NCBI Taxonomy" id="169430"/>
    <lineage>
        <taxon>Bacteria</taxon>
        <taxon>Pseudomonadati</taxon>
        <taxon>Pseudomonadota</taxon>
        <taxon>Betaproteobacteria</taxon>
        <taxon>Burkholderiales</taxon>
        <taxon>Burkholderiaceae</taxon>
        <taxon>Paraburkholderia</taxon>
    </lineage>
</organism>
<dbReference type="PANTHER" id="PTHR15730">
    <property type="entry name" value="EXPERIMENTAL AUTOIMMUNE PROSTATITIS ANTIGEN 2-RELATED"/>
    <property type="match status" value="1"/>
</dbReference>
<dbReference type="Gene3D" id="2.60.120.1250">
    <property type="entry name" value="Peptidase M60, enhancin-like domain 1"/>
    <property type="match status" value="1"/>
</dbReference>
<dbReference type="InterPro" id="IPR031161">
    <property type="entry name" value="Peptidase_M60_dom"/>
</dbReference>
<sequence>MLRIPTLVGLAFIASAASATNFDNRSGRYSFTPLPSAEAEMKRMNTIMQLSDQQPTGRYVRKGETVRVNVGGMPSGYRARAMVGFRRMIGKSSRNQQAAPLRNGNNRFVARQNGPLFITITAPAGKPAMSTEVDVSIADGKPLPLFVQGHTSMDDWRTQLDNYADAPFVQLVDQHSMITLPRGVFRRDPVADPSATLATIGQVLAMQDALAGFDDTKPADARTPLREHFVVDFRTSPKERKGMYMYATDQFIGMFAENTADLTDPARLRSEWAIWHEVGHTHQQDSWTWESLAEVSVNLFSLYVQEKMGEPNRLDVAEYDGITPRERARDYLARASRDYVSDVEGEYDDLAFVRLVMFDQLKRAYGWDLFTRLFRYYREHPLPYDVSEAKKVDQFVVAMCTVAGNDLRPFFEKWGLRASADAYGKIAALRLPVRAIET</sequence>
<protein>
    <submittedName>
        <fullName evidence="3">S-layer protein</fullName>
    </submittedName>
</protein>
<feature type="signal peptide" evidence="1">
    <location>
        <begin position="1"/>
        <end position="19"/>
    </location>
</feature>
<dbReference type="InterPro" id="IPR051244">
    <property type="entry name" value="TCAF"/>
</dbReference>
<evidence type="ECO:0000313" key="4">
    <source>
        <dbReference type="Proteomes" id="UP000236649"/>
    </source>
</evidence>
<dbReference type="PROSITE" id="PS51723">
    <property type="entry name" value="PEPTIDASE_M60"/>
    <property type="match status" value="1"/>
</dbReference>
<dbReference type="RefSeq" id="WP_090838407.1">
    <property type="nucleotide sequence ID" value="NZ_CADFGJ010000035.1"/>
</dbReference>
<dbReference type="PANTHER" id="PTHR15730:SF5">
    <property type="entry name" value="SI:CH211-210B2.2-RELATED"/>
    <property type="match status" value="1"/>
</dbReference>
<gene>
    <name evidence="3" type="ORF">C2L64_09940</name>
</gene>
<accession>A0AAN1J7H5</accession>
<feature type="chain" id="PRO_5042900484" evidence="1">
    <location>
        <begin position="20"/>
        <end position="438"/>
    </location>
</feature>
<evidence type="ECO:0000259" key="2">
    <source>
        <dbReference type="PROSITE" id="PS51723"/>
    </source>
</evidence>
<reference evidence="3 4" key="1">
    <citation type="submission" date="2018-01" db="EMBL/GenBank/DDBJ databases">
        <title>Species boundaries and ecological features among Paraburkholderia terrae DSMZ17804T, P. hospita DSMZ17164T and P. caribensis DSMZ13236T.</title>
        <authorList>
            <person name="Pratama A.A."/>
        </authorList>
    </citation>
    <scope>NUCLEOTIDE SEQUENCE [LARGE SCALE GENOMIC DNA]</scope>
    <source>
        <strain evidence="3 4">DSM 17164</strain>
    </source>
</reference>
<dbReference type="Gene3D" id="3.40.390.80">
    <property type="entry name" value="Peptidase M60, enhancin-like domain 2"/>
    <property type="match status" value="1"/>
</dbReference>
<dbReference type="Proteomes" id="UP000236649">
    <property type="component" value="Chromosome 1"/>
</dbReference>
<dbReference type="SMART" id="SM01276">
    <property type="entry name" value="M60-like"/>
    <property type="match status" value="1"/>
</dbReference>
<dbReference type="EMBL" id="CP026105">
    <property type="protein sequence ID" value="AUT68607.1"/>
    <property type="molecule type" value="Genomic_DNA"/>
</dbReference>
<feature type="domain" description="Peptidase M60" evidence="2">
    <location>
        <begin position="51"/>
        <end position="366"/>
    </location>
</feature>